<proteinExistence type="inferred from homology"/>
<evidence type="ECO:0000256" key="1">
    <source>
        <dbReference type="ARBA" id="ARBA00004651"/>
    </source>
</evidence>
<accession>A0A502GI42</accession>
<feature type="transmembrane region" description="Helical" evidence="7">
    <location>
        <begin position="21"/>
        <end position="38"/>
    </location>
</feature>
<keyword evidence="3" id="KW-1003">Cell membrane</keyword>
<feature type="transmembrane region" description="Helical" evidence="7">
    <location>
        <begin position="84"/>
        <end position="104"/>
    </location>
</feature>
<dbReference type="Pfam" id="PF07681">
    <property type="entry name" value="DoxX"/>
    <property type="match status" value="1"/>
</dbReference>
<dbReference type="EMBL" id="RCZD01000005">
    <property type="protein sequence ID" value="TPG61839.1"/>
    <property type="molecule type" value="Genomic_DNA"/>
</dbReference>
<sequence length="143" mass="15628">MLQKIITRFNASLSKPDLANLLLRLTFGLLIFHGWHKLHGGIGGIQSMLEAHGIPGFVGYGVLVGEFIAPIMIILGIFTRPAALVAAVTMLVAWLLVGISHTFELSQTGAWAIEDIVYYFMVAVVIALLGCGRYSVMKNPLYR</sequence>
<dbReference type="OrthoDB" id="280866at2"/>
<gene>
    <name evidence="8" type="ORF">EAH77_10270</name>
</gene>
<dbReference type="GO" id="GO:0005886">
    <property type="term" value="C:plasma membrane"/>
    <property type="evidence" value="ECO:0007669"/>
    <property type="project" value="UniProtKB-SubCell"/>
</dbReference>
<evidence type="ECO:0000256" key="5">
    <source>
        <dbReference type="ARBA" id="ARBA00022989"/>
    </source>
</evidence>
<evidence type="ECO:0000256" key="7">
    <source>
        <dbReference type="SAM" id="Phobius"/>
    </source>
</evidence>
<comment type="similarity">
    <text evidence="2">Belongs to the DoxX family.</text>
</comment>
<feature type="transmembrane region" description="Helical" evidence="7">
    <location>
        <begin position="116"/>
        <end position="136"/>
    </location>
</feature>
<evidence type="ECO:0000313" key="9">
    <source>
        <dbReference type="Proteomes" id="UP000317663"/>
    </source>
</evidence>
<name>A0A502GI42_9GAMM</name>
<reference evidence="8 9" key="1">
    <citation type="journal article" date="2019" name="Environ. Microbiol.">
        <title>Species interactions and distinct microbial communities in high Arctic permafrost affected cryosols are associated with the CH4 and CO2 gas fluxes.</title>
        <authorList>
            <person name="Altshuler I."/>
            <person name="Hamel J."/>
            <person name="Turney S."/>
            <person name="Magnuson E."/>
            <person name="Levesque R."/>
            <person name="Greer C."/>
            <person name="Whyte L.G."/>
        </authorList>
    </citation>
    <scope>NUCLEOTIDE SEQUENCE [LARGE SCALE GENOMIC DNA]</scope>
    <source>
        <strain evidence="8 9">E4</strain>
    </source>
</reference>
<evidence type="ECO:0000256" key="4">
    <source>
        <dbReference type="ARBA" id="ARBA00022692"/>
    </source>
</evidence>
<evidence type="ECO:0000256" key="3">
    <source>
        <dbReference type="ARBA" id="ARBA00022475"/>
    </source>
</evidence>
<dbReference type="Proteomes" id="UP000317663">
    <property type="component" value="Unassembled WGS sequence"/>
</dbReference>
<evidence type="ECO:0000256" key="6">
    <source>
        <dbReference type="ARBA" id="ARBA00023136"/>
    </source>
</evidence>
<keyword evidence="4 7" id="KW-0812">Transmembrane</keyword>
<evidence type="ECO:0000256" key="2">
    <source>
        <dbReference type="ARBA" id="ARBA00006679"/>
    </source>
</evidence>
<dbReference type="InterPro" id="IPR051907">
    <property type="entry name" value="DoxX-like_oxidoreductase"/>
</dbReference>
<keyword evidence="9" id="KW-1185">Reference proteome</keyword>
<dbReference type="AlphaFoldDB" id="A0A502GI42"/>
<keyword evidence="5 7" id="KW-1133">Transmembrane helix</keyword>
<dbReference type="InterPro" id="IPR032808">
    <property type="entry name" value="DoxX"/>
</dbReference>
<protein>
    <submittedName>
        <fullName evidence="8">DoxX family protein</fullName>
    </submittedName>
</protein>
<organism evidence="8 9">
    <name type="scientific">Ewingella americana</name>
    <dbReference type="NCBI Taxonomy" id="41202"/>
    <lineage>
        <taxon>Bacteria</taxon>
        <taxon>Pseudomonadati</taxon>
        <taxon>Pseudomonadota</taxon>
        <taxon>Gammaproteobacteria</taxon>
        <taxon>Enterobacterales</taxon>
        <taxon>Yersiniaceae</taxon>
        <taxon>Ewingella</taxon>
    </lineage>
</organism>
<feature type="transmembrane region" description="Helical" evidence="7">
    <location>
        <begin position="58"/>
        <end position="77"/>
    </location>
</feature>
<dbReference type="PANTHER" id="PTHR33452">
    <property type="entry name" value="OXIDOREDUCTASE CATD-RELATED"/>
    <property type="match status" value="1"/>
</dbReference>
<dbReference type="PANTHER" id="PTHR33452:SF1">
    <property type="entry name" value="INNER MEMBRANE PROTEIN YPHA-RELATED"/>
    <property type="match status" value="1"/>
</dbReference>
<comment type="caution">
    <text evidence="8">The sequence shown here is derived from an EMBL/GenBank/DDBJ whole genome shotgun (WGS) entry which is preliminary data.</text>
</comment>
<comment type="subcellular location">
    <subcellularLocation>
        <location evidence="1">Cell membrane</location>
        <topology evidence="1">Multi-pass membrane protein</topology>
    </subcellularLocation>
</comment>
<keyword evidence="6 7" id="KW-0472">Membrane</keyword>
<dbReference type="RefSeq" id="WP_140472304.1">
    <property type="nucleotide sequence ID" value="NZ_RCZD01000005.1"/>
</dbReference>
<evidence type="ECO:0000313" key="8">
    <source>
        <dbReference type="EMBL" id="TPG61839.1"/>
    </source>
</evidence>